<reference evidence="1 2" key="1">
    <citation type="journal article" date="2007" name="PLoS Pathog.">
        <title>Genome sequence of Babesia bovis and comparative analysis of apicomplexan hemoprotozoa.</title>
        <authorList>
            <person name="Brayton K.A."/>
            <person name="Lau A.O.T."/>
            <person name="Herndon D.R."/>
            <person name="Hannick L."/>
            <person name="Kappmeyer L.S."/>
            <person name="Berens S.J."/>
            <person name="Bidwell S.L."/>
            <person name="Brown W.C."/>
            <person name="Crabtree J."/>
            <person name="Fadrosh D."/>
            <person name="Feldblum T."/>
            <person name="Forberger H.A."/>
            <person name="Haas B.J."/>
            <person name="Howell J.M."/>
            <person name="Khouri H."/>
            <person name="Koo H."/>
            <person name="Mann D.J."/>
            <person name="Norimine J."/>
            <person name="Paulsen I.T."/>
            <person name="Radune D."/>
            <person name="Ren Q."/>
            <person name="Smith R.K. Jr."/>
            <person name="Suarez C.E."/>
            <person name="White O."/>
            <person name="Wortman J.R."/>
            <person name="Knowles D.P. Jr."/>
            <person name="McElwain T.F."/>
            <person name="Nene V.M."/>
        </authorList>
    </citation>
    <scope>NUCLEOTIDE SEQUENCE [LARGE SCALE GENOMIC DNA]</scope>
    <source>
        <strain evidence="1">T2Bo</strain>
    </source>
</reference>
<dbReference type="InParanoid" id="A7ARP8"/>
<dbReference type="Proteomes" id="UP000002173">
    <property type="component" value="Unassembled WGS sequence"/>
</dbReference>
<protein>
    <submittedName>
        <fullName evidence="1">Uncharacterized protein</fullName>
    </submittedName>
</protein>
<evidence type="ECO:0000313" key="2">
    <source>
        <dbReference type="Proteomes" id="UP000002173"/>
    </source>
</evidence>
<reference evidence="2" key="2">
    <citation type="journal article" date="2020" name="Data Brief">
        <title>Transcriptome dataset of Babesia bovis life stages within vertebrate and invertebrate hosts.</title>
        <authorList>
            <person name="Ueti M.W."/>
            <person name="Johnson W.C."/>
            <person name="Kappmeyer L.S."/>
            <person name="Herndon D.R."/>
            <person name="Mousel M.R."/>
            <person name="Reif K.E."/>
            <person name="Taus N.S."/>
            <person name="Ifeonu O.O."/>
            <person name="Silva J.C."/>
            <person name="Suarez C.E."/>
            <person name="Brayton K.A."/>
        </authorList>
    </citation>
    <scope>NUCLEOTIDE SEQUENCE [LARGE SCALE GENOMIC DNA]</scope>
</reference>
<dbReference type="VEuPathDB" id="PiroplasmaDB:BBOV_IV008630"/>
<evidence type="ECO:0000313" key="1">
    <source>
        <dbReference type="EMBL" id="EDO07217.1"/>
    </source>
</evidence>
<dbReference type="EMBL" id="AAXT01000002">
    <property type="protein sequence ID" value="EDO07217.1"/>
    <property type="molecule type" value="Genomic_DNA"/>
</dbReference>
<dbReference type="AlphaFoldDB" id="A7ARP8"/>
<organism evidence="1 2">
    <name type="scientific">Babesia bovis</name>
    <dbReference type="NCBI Taxonomy" id="5865"/>
    <lineage>
        <taxon>Eukaryota</taxon>
        <taxon>Sar</taxon>
        <taxon>Alveolata</taxon>
        <taxon>Apicomplexa</taxon>
        <taxon>Aconoidasida</taxon>
        <taxon>Piroplasmida</taxon>
        <taxon>Babesiidae</taxon>
        <taxon>Babesia</taxon>
    </lineage>
</organism>
<accession>A7ARP8</accession>
<gene>
    <name evidence="1" type="ORF">BBOV_IV008630</name>
</gene>
<keyword evidence="2" id="KW-1185">Reference proteome</keyword>
<sequence>MAKILRRFKNCDDLVRKTPFFMTTSGSSVLVNEHDYRLENIRKFVESYKELPQNKKEGKNRNVNRESRKSIYHTLLLGEPAMSISPYEENEFYELMCRKNGLNNDENVDVFIGQLCAISGNVIEVTEIGSRSTAARPQFKAFFLTTRLSIAAVTIRESVDTFPLVHDRSQTALATLDLVRYRLMRYRLILAKDPKGRMERKCSPFAMLKHLTYIGYDTHNGVHNFEAASHQVEISNYDMFKPLVESLNDGIIFVEGKTAVISCKAVKEKEGNNVDKHSLRFISILSQAKLKIKRLLCTMDDEQSLCNEMIQACS</sequence>
<reference evidence="2" key="3">
    <citation type="journal article" date="2021" name="Int. J. Parasitol.">
        <title>Comparative analysis of gene expression between Babesia bovis blood stages and kinetes allowed by improved genome annotation.</title>
        <authorList>
            <person name="Ueti M.W."/>
            <person name="Johnson W.C."/>
            <person name="Kappmeyer L.S."/>
            <person name="Herndon D.R."/>
            <person name="Mousel M.R."/>
            <person name="Reif K.E."/>
            <person name="Taus N.S."/>
            <person name="Ifeonu O.O."/>
            <person name="Silva J.C."/>
            <person name="Suarez C.E."/>
            <person name="Brayton K.A."/>
        </authorList>
    </citation>
    <scope>NUCLEOTIDE SEQUENCE [LARGE SCALE GENOMIC DNA]</scope>
</reference>
<comment type="caution">
    <text evidence="1">The sequence shown here is derived from an EMBL/GenBank/DDBJ whole genome shotgun (WGS) entry which is preliminary data.</text>
</comment>
<name>A7ARP8_BABBO</name>
<proteinExistence type="predicted"/>